<dbReference type="EnsemblMetazoa" id="GPAI037559-RA">
    <property type="protein sequence ID" value="GPAI037559-PA"/>
    <property type="gene ID" value="GPAI037559"/>
</dbReference>
<proteinExistence type="predicted"/>
<evidence type="ECO:0000313" key="1">
    <source>
        <dbReference type="EnsemblMetazoa" id="GPAI037559-PA"/>
    </source>
</evidence>
<sequence length="97" mass="11090">MSNGTPLETIIFTDFELTTPRYVLTIRYVDEVWNLKSQALQSDSETSRQKLFNVFDGRTQHYRLRCLLVNTAAATTTIITTTTIVNNNNNNCKTNNN</sequence>
<dbReference type="Proteomes" id="UP000092445">
    <property type="component" value="Unassembled WGS sequence"/>
</dbReference>
<evidence type="ECO:0000313" key="2">
    <source>
        <dbReference type="Proteomes" id="UP000092445"/>
    </source>
</evidence>
<reference evidence="2" key="1">
    <citation type="submission" date="2014-03" db="EMBL/GenBank/DDBJ databases">
        <authorList>
            <person name="Aksoy S."/>
            <person name="Warren W."/>
            <person name="Wilson R.K."/>
        </authorList>
    </citation>
    <scope>NUCLEOTIDE SEQUENCE [LARGE SCALE GENOMIC DNA]</scope>
    <source>
        <strain evidence="2">IAEA</strain>
    </source>
</reference>
<organism evidence="1 2">
    <name type="scientific">Glossina pallidipes</name>
    <name type="common">Tsetse fly</name>
    <dbReference type="NCBI Taxonomy" id="7398"/>
    <lineage>
        <taxon>Eukaryota</taxon>
        <taxon>Metazoa</taxon>
        <taxon>Ecdysozoa</taxon>
        <taxon>Arthropoda</taxon>
        <taxon>Hexapoda</taxon>
        <taxon>Insecta</taxon>
        <taxon>Pterygota</taxon>
        <taxon>Neoptera</taxon>
        <taxon>Endopterygota</taxon>
        <taxon>Diptera</taxon>
        <taxon>Brachycera</taxon>
        <taxon>Muscomorpha</taxon>
        <taxon>Hippoboscoidea</taxon>
        <taxon>Glossinidae</taxon>
        <taxon>Glossina</taxon>
    </lineage>
</organism>
<dbReference type="AlphaFoldDB" id="A0A1B0A8E7"/>
<dbReference type="VEuPathDB" id="VectorBase:GPAI037559"/>
<accession>A0A1B0A8E7</accession>
<keyword evidence="2" id="KW-1185">Reference proteome</keyword>
<name>A0A1B0A8E7_GLOPL</name>
<protein>
    <submittedName>
        <fullName evidence="1">Uncharacterized protein</fullName>
    </submittedName>
</protein>
<reference evidence="1" key="2">
    <citation type="submission" date="2020-05" db="UniProtKB">
        <authorList>
            <consortium name="EnsemblMetazoa"/>
        </authorList>
    </citation>
    <scope>IDENTIFICATION</scope>
    <source>
        <strain evidence="1">IAEA</strain>
    </source>
</reference>